<dbReference type="InterPro" id="IPR019515">
    <property type="entry name" value="VPS54_N"/>
</dbReference>
<protein>
    <recommendedName>
        <fullName evidence="3">Vacuolar protein sorting-associated protein 54</fullName>
    </recommendedName>
</protein>
<evidence type="ECO:0000256" key="4">
    <source>
        <dbReference type="ARBA" id="ARBA00022448"/>
    </source>
</evidence>
<dbReference type="GO" id="GO:0019905">
    <property type="term" value="F:syntaxin binding"/>
    <property type="evidence" value="ECO:0007669"/>
    <property type="project" value="TreeGrafter"/>
</dbReference>
<dbReference type="InterPro" id="IPR012501">
    <property type="entry name" value="Vps54_C"/>
</dbReference>
<name>M2X3K4_GALSU</name>
<dbReference type="Pfam" id="PF10475">
    <property type="entry name" value="Vps54_N"/>
    <property type="match status" value="1"/>
</dbReference>
<feature type="domain" description="Vacuolar protein sorting-associated protein 54 N-terminal" evidence="9">
    <location>
        <begin position="160"/>
        <end position="327"/>
    </location>
</feature>
<dbReference type="Gramene" id="EME30995">
    <property type="protein sequence ID" value="EME30995"/>
    <property type="gene ID" value="Gasu_17570"/>
</dbReference>
<keyword evidence="4" id="KW-0813">Transport</keyword>
<proteinExistence type="inferred from homology"/>
<dbReference type="OrthoDB" id="4984at2759"/>
<dbReference type="InterPro" id="IPR039745">
    <property type="entry name" value="Vps54"/>
</dbReference>
<dbReference type="PANTHER" id="PTHR12965:SF0">
    <property type="entry name" value="VACUOLAR PROTEIN SORTING-ASSOCIATED PROTEIN 54"/>
    <property type="match status" value="1"/>
</dbReference>
<dbReference type="GO" id="GO:0000938">
    <property type="term" value="C:GARP complex"/>
    <property type="evidence" value="ECO:0007669"/>
    <property type="project" value="InterPro"/>
</dbReference>
<evidence type="ECO:0000259" key="9">
    <source>
        <dbReference type="Pfam" id="PF10475"/>
    </source>
</evidence>
<evidence type="ECO:0000256" key="5">
    <source>
        <dbReference type="ARBA" id="ARBA00022927"/>
    </source>
</evidence>
<evidence type="ECO:0000256" key="2">
    <source>
        <dbReference type="ARBA" id="ARBA00009150"/>
    </source>
</evidence>
<dbReference type="GO" id="GO:0006896">
    <property type="term" value="P:Golgi to vacuole transport"/>
    <property type="evidence" value="ECO:0007669"/>
    <property type="project" value="TreeGrafter"/>
</dbReference>
<comment type="subcellular location">
    <subcellularLocation>
        <location evidence="1">Golgi apparatus</location>
        <location evidence="1">trans-Golgi network</location>
    </subcellularLocation>
</comment>
<dbReference type="Proteomes" id="UP000030680">
    <property type="component" value="Unassembled WGS sequence"/>
</dbReference>
<evidence type="ECO:0000256" key="6">
    <source>
        <dbReference type="ARBA" id="ARBA00023034"/>
    </source>
</evidence>
<dbReference type="STRING" id="130081.M2X3K4"/>
<keyword evidence="5" id="KW-0653">Protein transport</keyword>
<dbReference type="Pfam" id="PF07928">
    <property type="entry name" value="Vps54"/>
    <property type="match status" value="1"/>
</dbReference>
<evidence type="ECO:0000256" key="1">
    <source>
        <dbReference type="ARBA" id="ARBA00004601"/>
    </source>
</evidence>
<dbReference type="AlphaFoldDB" id="M2X3K4"/>
<evidence type="ECO:0000256" key="7">
    <source>
        <dbReference type="ARBA" id="ARBA00023054"/>
    </source>
</evidence>
<dbReference type="GeneID" id="17089684"/>
<keyword evidence="7" id="KW-0175">Coiled coil</keyword>
<dbReference type="GO" id="GO:0005829">
    <property type="term" value="C:cytosol"/>
    <property type="evidence" value="ECO:0007669"/>
    <property type="project" value="GOC"/>
</dbReference>
<sequence>MQRLHTSEKVSFYCNLVSVGIDDVVQVATSRTRSMSSFKRRPLPNAVDGAPREFVARLEAMLRDDCLQNICEVTQDPSGAEEAFPFLPVSGYMFDRANKWTAIDKEMLAKGEKQAELHRYLENLKLSESTSVGVKTLEDSSIPRLYSEQRFCLRDVLNVMEEEGELSSEALLKKKEELTEHLTQVQSLLTANILEKKEAFKESITEVGQVQETLASVTRQVGNIRSQLEQVNDLFFDKMNDIHQTFQALKLGKLVLEKLEHIAEMMEAPNHVSLLLGSSDYLGAMQAIEQLRNIRRDKFGNIRCLDCVEKQLEKTLDDTIQVMRQDFVSCLDELIDEWTTEEIPVDLSWEDCVKQDVHSLSTAASQSVLNSLIMAAFRFGKLQYLVKYFVDRYFDLFLESTSHIGEQASNITDLETKRELVESFLTSCKWHVHRVALVLGLVYYLTTHSTFIDSNGHDEAFHFVNEFTEASWKQMKVRFCENISERLYEACSLILSNTAQQIDNDFRKNTWVEDHLISLQQFALICRQLEKISQQLCSIFEVSPSTVGGLRTFMLDSCRSYFQTIHNVAYKAMECFLKEERWSAVEFIPDVVVSCLEETRKIPLKTHLDSSFASRHLMNGRQESVHNEPPRKDFIQLEETESGNSEKEVYEEISSNTDEQQMMWSVLKATNHEKPVLLRLGNSRCFPITKSNIFLIKILYLYVQCVAYFPRGFIDREIIQKLVQMVRMVNQLTNQMVLAAGAIQTAGLKSISAKHLAVAYQSIHLLSQYMDMLLSALSTFVMVDQHTLSEFQKAQRELRDHQGQILAKLVSIMNERMVYHQKTVESMPWNNTQLLEQWEIPSPYIQSLVRELFILDRIFNSVGMEREWNDLSIRIISSYGEKLTNIYEGLKSMGATGRKRIVADIEFFVDNLNNMFGREKLGSYGLKNLQSLQNQLGAT</sequence>
<evidence type="ECO:0000313" key="10">
    <source>
        <dbReference type="EMBL" id="EME30995.1"/>
    </source>
</evidence>
<dbReference type="KEGG" id="gsl:Gasu_17570"/>
<accession>M2X3K4</accession>
<evidence type="ECO:0000259" key="8">
    <source>
        <dbReference type="Pfam" id="PF07928"/>
    </source>
</evidence>
<dbReference type="PANTHER" id="PTHR12965">
    <property type="entry name" value="VACUOLAR PROTEIN SORTING 54"/>
    <property type="match status" value="1"/>
</dbReference>
<keyword evidence="11" id="KW-1185">Reference proteome</keyword>
<dbReference type="OMA" id="QWSKAFE"/>
<evidence type="ECO:0000313" key="11">
    <source>
        <dbReference type="Proteomes" id="UP000030680"/>
    </source>
</evidence>
<keyword evidence="6" id="KW-0333">Golgi apparatus</keyword>
<dbReference type="RefSeq" id="XP_005707515.1">
    <property type="nucleotide sequence ID" value="XM_005707458.1"/>
</dbReference>
<dbReference type="eggNOG" id="KOG2115">
    <property type="taxonomic scope" value="Eukaryota"/>
</dbReference>
<dbReference type="GO" id="GO:0042147">
    <property type="term" value="P:retrograde transport, endosome to Golgi"/>
    <property type="evidence" value="ECO:0007669"/>
    <property type="project" value="InterPro"/>
</dbReference>
<reference evidence="11" key="1">
    <citation type="journal article" date="2013" name="Science">
        <title>Gene transfer from bacteria and archaea facilitated evolution of an extremophilic eukaryote.</title>
        <authorList>
            <person name="Schonknecht G."/>
            <person name="Chen W.H."/>
            <person name="Ternes C.M."/>
            <person name="Barbier G.G."/>
            <person name="Shrestha R.P."/>
            <person name="Stanke M."/>
            <person name="Brautigam A."/>
            <person name="Baker B.J."/>
            <person name="Banfield J.F."/>
            <person name="Garavito R.M."/>
            <person name="Carr K."/>
            <person name="Wilkerson C."/>
            <person name="Rensing S.A."/>
            <person name="Gagneul D."/>
            <person name="Dickenson N.E."/>
            <person name="Oesterhelt C."/>
            <person name="Lercher M.J."/>
            <person name="Weber A.P."/>
        </authorList>
    </citation>
    <scope>NUCLEOTIDE SEQUENCE [LARGE SCALE GENOMIC DNA]</scope>
    <source>
        <strain evidence="11">074W</strain>
    </source>
</reference>
<comment type="similarity">
    <text evidence="2">Belongs to the VPS54 family.</text>
</comment>
<dbReference type="GO" id="GO:0015031">
    <property type="term" value="P:protein transport"/>
    <property type="evidence" value="ECO:0007669"/>
    <property type="project" value="UniProtKB-KW"/>
</dbReference>
<gene>
    <name evidence="10" type="ORF">Gasu_17570</name>
</gene>
<evidence type="ECO:0000256" key="3">
    <source>
        <dbReference type="ARBA" id="ARBA00017665"/>
    </source>
</evidence>
<organism evidence="10 11">
    <name type="scientific">Galdieria sulphuraria</name>
    <name type="common">Red alga</name>
    <dbReference type="NCBI Taxonomy" id="130081"/>
    <lineage>
        <taxon>Eukaryota</taxon>
        <taxon>Rhodophyta</taxon>
        <taxon>Bangiophyceae</taxon>
        <taxon>Galdieriales</taxon>
        <taxon>Galdieriaceae</taxon>
        <taxon>Galdieria</taxon>
    </lineage>
</organism>
<dbReference type="EMBL" id="KB454495">
    <property type="protein sequence ID" value="EME30995.1"/>
    <property type="molecule type" value="Genomic_DNA"/>
</dbReference>
<dbReference type="Gene3D" id="6.10.250.860">
    <property type="match status" value="1"/>
</dbReference>
<feature type="domain" description="Vacuolar protein sorting-associated protein 54 C-terminal" evidence="8">
    <location>
        <begin position="686"/>
        <end position="816"/>
    </location>
</feature>